<sequence length="172" mass="17285">MVRRLLGAASAVVAGLALSCGQAAAAAPDRAELPVLLADTELSAYATAGGDITGPADDRYVRMLPATGTDAQRWEPRALDGGATALVSLATGGCLTADPAAATRFVTTSPCDGGAAQSWDLKTGDAGTLLVNRGLGACLTRPSVSTVPPVAEDRLSVAACDGSEEQTFRLVV</sequence>
<accession>A0A3A9YP95</accession>
<dbReference type="SUPFAM" id="SSF50370">
    <property type="entry name" value="Ricin B-like lectins"/>
    <property type="match status" value="1"/>
</dbReference>
<dbReference type="Gene3D" id="2.80.10.50">
    <property type="match status" value="1"/>
</dbReference>
<dbReference type="AlphaFoldDB" id="A0A3A9YP95"/>
<name>A0A3A9YP95_9ACTN</name>
<dbReference type="InterPro" id="IPR035992">
    <property type="entry name" value="Ricin_B-like_lectins"/>
</dbReference>
<gene>
    <name evidence="3" type="ORF">D7294_26440</name>
</gene>
<keyword evidence="1" id="KW-0732">Signal</keyword>
<dbReference type="RefSeq" id="WP_120684129.1">
    <property type="nucleotide sequence ID" value="NZ_RBAL01000021.1"/>
</dbReference>
<proteinExistence type="predicted"/>
<feature type="chain" id="PRO_5039543453" description="Ricin B lectin domain-containing protein" evidence="1">
    <location>
        <begin position="26"/>
        <end position="172"/>
    </location>
</feature>
<dbReference type="OrthoDB" id="9135253at2"/>
<dbReference type="InterPro" id="IPR000772">
    <property type="entry name" value="Ricin_B_lectin"/>
</dbReference>
<evidence type="ECO:0000256" key="1">
    <source>
        <dbReference type="SAM" id="SignalP"/>
    </source>
</evidence>
<reference evidence="3 4" key="1">
    <citation type="journal article" date="2014" name="Int. J. Syst. Evol. Microbiol.">
        <title>Streptomyces hoynatensis sp. nov., isolated from deep marine sediment.</title>
        <authorList>
            <person name="Veyisoglu A."/>
            <person name="Sahin N."/>
        </authorList>
    </citation>
    <scope>NUCLEOTIDE SEQUENCE [LARGE SCALE GENOMIC DNA]</scope>
    <source>
        <strain evidence="3 4">KCTC 29097</strain>
    </source>
</reference>
<evidence type="ECO:0000313" key="3">
    <source>
        <dbReference type="EMBL" id="RKN37908.1"/>
    </source>
</evidence>
<dbReference type="CDD" id="cd23415">
    <property type="entry name" value="beta-trefoil_Ricin_AH"/>
    <property type="match status" value="1"/>
</dbReference>
<comment type="caution">
    <text evidence="3">The sequence shown here is derived from an EMBL/GenBank/DDBJ whole genome shotgun (WGS) entry which is preliminary data.</text>
</comment>
<evidence type="ECO:0000313" key="4">
    <source>
        <dbReference type="Proteomes" id="UP000272474"/>
    </source>
</evidence>
<keyword evidence="4" id="KW-1185">Reference proteome</keyword>
<dbReference type="Proteomes" id="UP000272474">
    <property type="component" value="Unassembled WGS sequence"/>
</dbReference>
<evidence type="ECO:0000259" key="2">
    <source>
        <dbReference type="Pfam" id="PF14200"/>
    </source>
</evidence>
<dbReference type="PROSITE" id="PS50231">
    <property type="entry name" value="RICIN_B_LECTIN"/>
    <property type="match status" value="1"/>
</dbReference>
<dbReference type="PROSITE" id="PS51257">
    <property type="entry name" value="PROKAR_LIPOPROTEIN"/>
    <property type="match status" value="1"/>
</dbReference>
<dbReference type="EMBL" id="RBAL01000021">
    <property type="protein sequence ID" value="RKN37908.1"/>
    <property type="molecule type" value="Genomic_DNA"/>
</dbReference>
<dbReference type="Pfam" id="PF14200">
    <property type="entry name" value="RicinB_lectin_2"/>
    <property type="match status" value="1"/>
</dbReference>
<feature type="domain" description="Ricin B lectin" evidence="2">
    <location>
        <begin position="70"/>
        <end position="142"/>
    </location>
</feature>
<feature type="signal peptide" evidence="1">
    <location>
        <begin position="1"/>
        <end position="25"/>
    </location>
</feature>
<organism evidence="3 4">
    <name type="scientific">Streptomyces hoynatensis</name>
    <dbReference type="NCBI Taxonomy" id="1141874"/>
    <lineage>
        <taxon>Bacteria</taxon>
        <taxon>Bacillati</taxon>
        <taxon>Actinomycetota</taxon>
        <taxon>Actinomycetes</taxon>
        <taxon>Kitasatosporales</taxon>
        <taxon>Streptomycetaceae</taxon>
        <taxon>Streptomyces</taxon>
    </lineage>
</organism>
<protein>
    <recommendedName>
        <fullName evidence="2">Ricin B lectin domain-containing protein</fullName>
    </recommendedName>
</protein>